<dbReference type="STRING" id="1045774.SAMN05421872_10830"/>
<evidence type="ECO:0000313" key="1">
    <source>
        <dbReference type="EMBL" id="SDD42530.1"/>
    </source>
</evidence>
<dbReference type="Pfam" id="PF01590">
    <property type="entry name" value="GAF"/>
    <property type="match status" value="1"/>
</dbReference>
<sequence>MVDVPNIENPFDRYARIVRNAVGVPVALVTVLESAHQVFLGGAKQLPEPYCTTGTSPLTHSFCQHVVQGGRSLVVDDAREDPELRSNGAIRDMGVVAYLGWPLMDERGVVVGSLCAIDHEPREWTSAEILMMRDLAACCSAELDVRMREASL</sequence>
<dbReference type="PANTHER" id="PTHR43102:SF2">
    <property type="entry name" value="GAF DOMAIN-CONTAINING PROTEIN"/>
    <property type="match status" value="1"/>
</dbReference>
<dbReference type="SMART" id="SM00065">
    <property type="entry name" value="GAF"/>
    <property type="match status" value="1"/>
</dbReference>
<dbReference type="SUPFAM" id="SSF55781">
    <property type="entry name" value="GAF domain-like"/>
    <property type="match status" value="1"/>
</dbReference>
<keyword evidence="2" id="KW-1185">Reference proteome</keyword>
<gene>
    <name evidence="1" type="ORF">SAMN05421872_10830</name>
</gene>
<dbReference type="RefSeq" id="WP_090857683.1">
    <property type="nucleotide sequence ID" value="NZ_FMZM01000008.1"/>
</dbReference>
<dbReference type="Gene3D" id="3.30.450.40">
    <property type="match status" value="1"/>
</dbReference>
<dbReference type="EMBL" id="FMZM01000008">
    <property type="protein sequence ID" value="SDD42530.1"/>
    <property type="molecule type" value="Genomic_DNA"/>
</dbReference>
<proteinExistence type="predicted"/>
<name>A0A1G6UM71_9ACTN</name>
<dbReference type="OrthoDB" id="118142at2"/>
<organism evidence="1 2">
    <name type="scientific">Nocardioides lianchengensis</name>
    <dbReference type="NCBI Taxonomy" id="1045774"/>
    <lineage>
        <taxon>Bacteria</taxon>
        <taxon>Bacillati</taxon>
        <taxon>Actinomycetota</taxon>
        <taxon>Actinomycetes</taxon>
        <taxon>Propionibacteriales</taxon>
        <taxon>Nocardioidaceae</taxon>
        <taxon>Nocardioides</taxon>
    </lineage>
</organism>
<dbReference type="AlphaFoldDB" id="A0A1G6UM71"/>
<protein>
    <submittedName>
        <fullName evidence="1">Uncharacterized protein</fullName>
    </submittedName>
</protein>
<accession>A0A1G6UM71</accession>
<reference evidence="1 2" key="1">
    <citation type="submission" date="2016-10" db="EMBL/GenBank/DDBJ databases">
        <authorList>
            <person name="de Groot N.N."/>
        </authorList>
    </citation>
    <scope>NUCLEOTIDE SEQUENCE [LARGE SCALE GENOMIC DNA]</scope>
    <source>
        <strain evidence="1 2">CGMCC 4.6858</strain>
    </source>
</reference>
<dbReference type="InterPro" id="IPR003018">
    <property type="entry name" value="GAF"/>
</dbReference>
<dbReference type="PANTHER" id="PTHR43102">
    <property type="entry name" value="SLR1143 PROTEIN"/>
    <property type="match status" value="1"/>
</dbReference>
<dbReference type="InterPro" id="IPR029016">
    <property type="entry name" value="GAF-like_dom_sf"/>
</dbReference>
<dbReference type="Proteomes" id="UP000199034">
    <property type="component" value="Unassembled WGS sequence"/>
</dbReference>
<evidence type="ECO:0000313" key="2">
    <source>
        <dbReference type="Proteomes" id="UP000199034"/>
    </source>
</evidence>